<feature type="compositionally biased region" description="Polar residues" evidence="2">
    <location>
        <begin position="187"/>
        <end position="198"/>
    </location>
</feature>
<evidence type="ECO:0000313" key="4">
    <source>
        <dbReference type="EMBL" id="QOX06034.1"/>
    </source>
</evidence>
<reference evidence="4" key="2">
    <citation type="submission" date="2019-11" db="EMBL/GenBank/DDBJ databases">
        <title>High-throughput sequencing reveals mycoviral diversity and a harmful negative-stranded RNA virus LeNSRV1 in edible mushroom Lentinula edodes.</title>
        <authorList>
            <person name="Guo M."/>
            <person name="Bian Y."/>
            <person name="Xu Z."/>
        </authorList>
    </citation>
    <scope>NUCLEOTIDE SEQUENCE</scope>
    <source>
        <strain evidence="4">Le20HNZMD</strain>
    </source>
</reference>
<evidence type="ECO:0000256" key="1">
    <source>
        <dbReference type="SAM" id="Coils"/>
    </source>
</evidence>
<feature type="region of interest" description="Disordered" evidence="2">
    <location>
        <begin position="159"/>
        <end position="205"/>
    </location>
</feature>
<dbReference type="GeneID" id="80533924"/>
<proteinExistence type="predicted"/>
<dbReference type="KEGG" id="vg:80533924"/>
<dbReference type="Proteomes" id="UP000501924">
    <property type="component" value="Segment"/>
</dbReference>
<protein>
    <submittedName>
        <fullName evidence="3 4">ORF3</fullName>
    </submittedName>
</protein>
<keyword evidence="5" id="KW-1185">Reference proteome</keyword>
<evidence type="ECO:0000313" key="5">
    <source>
        <dbReference type="Proteomes" id="UP000501924"/>
    </source>
</evidence>
<organism evidence="3">
    <name type="scientific">Lentinula edodes negative-strand RNA virus 1</name>
    <dbReference type="NCBI Taxonomy" id="2547430"/>
    <lineage>
        <taxon>Viruses</taxon>
        <taxon>Riboviria</taxon>
        <taxon>Orthornavirae</taxon>
        <taxon>Negarnaviricota</taxon>
        <taxon>Haploviricotina</taxon>
        <taxon>Monjiviricetes</taxon>
        <taxon>Mononegavirales</taxon>
        <taxon>Mymonaviridae</taxon>
        <taxon>Lentimonavirus</taxon>
        <taxon>Lentimonavirus lentinulae</taxon>
    </lineage>
</organism>
<dbReference type="EMBL" id="LC466007">
    <property type="protein sequence ID" value="BBI93113.1"/>
    <property type="molecule type" value="Viral_cRNA"/>
</dbReference>
<accession>A0A4P2VZM6</accession>
<sequence>MSNAMLLEIGRTESLPPNWKEKATRHQATTEKVAEYAKYLDALVSSQDASLLTIEKALSLANDVCSWADERLESLPAHNVATREQDDLKSLTLRCLGIARRCILTIRNLTLTVESMTNQLDSLAETRQALTTEIKDRGATLKEPFSLSNVMDFMTTGNETHLAFPRPPPPRVSGRREETETAPDPAPQTSTALTTRRQNPGLLLE</sequence>
<evidence type="ECO:0000256" key="2">
    <source>
        <dbReference type="SAM" id="MobiDB-lite"/>
    </source>
</evidence>
<dbReference type="RefSeq" id="YP_010796435.1">
    <property type="nucleotide sequence ID" value="NC_076025.1"/>
</dbReference>
<dbReference type="EMBL" id="MN744716">
    <property type="protein sequence ID" value="QOX06034.1"/>
    <property type="molecule type" value="Viral_cRNA"/>
</dbReference>
<evidence type="ECO:0000313" key="3">
    <source>
        <dbReference type="EMBL" id="BBI93113.1"/>
    </source>
</evidence>
<name>A0A4P2VZM6_9MONO</name>
<keyword evidence="1" id="KW-0175">Coiled coil</keyword>
<reference evidence="3" key="1">
    <citation type="journal article" date="2019" name="Virology (Lond)">
        <title>Two novel fungal negative-strand RNA viruses related to mymonaviruses and phenuiviruses in the shiitake mushroom (Lentinula edodes).</title>
        <authorList>
            <person name="Lin Y-H."/>
            <person name="Fujita M."/>
            <person name="Chiba S."/>
            <person name="Hyodo K."/>
            <person name="Andika I.B."/>
            <person name="Suzuki N."/>
            <person name="Kondo H."/>
        </authorList>
    </citation>
    <scope>NUCLEOTIDE SEQUENCE [LARGE SCALE GENOMIC DNA]</scope>
    <source>
        <strain evidence="3">HG3</strain>
    </source>
</reference>
<feature type="coiled-coil region" evidence="1">
    <location>
        <begin position="106"/>
        <end position="133"/>
    </location>
</feature>
<gene>
    <name evidence="3" type="primary">ORF3</name>
</gene>